<name>A0A6G0TLS1_APHGL</name>
<dbReference type="AlphaFoldDB" id="A0A6G0TLS1"/>
<evidence type="ECO:0000313" key="5">
    <source>
        <dbReference type="Proteomes" id="UP000475862"/>
    </source>
</evidence>
<dbReference type="OrthoDB" id="6609612at2759"/>
<sequence length="450" mass="51623">MYNICLCMCITLFLEKLLCREWLHKLFKTATHEESLRNAYLVKLLNQLEKGKLIEPFDNLPKHNSPLLPLTTNNLPKQNVNVCNKKKILTKKEPLITDVVTVHNTDGSLKSTENHKHKNEIKVNEHVNQEKQLDINEISDDSKEVNPPVNESSNPEKRLDVNEISNDSKKVNLLVNESSNQEKRLDVNEISDDSKEINLPVNESSNQEKRLDVNEISDDSKKVNLPVNESSNQGKRLNVNEISDNSKEVQQQKIMVDKSEGGDGLTLNEEIKLKLESVEKMSNELKASIYSIKKTELLTKEFQEIELYANKNLTNNDQLTVLSADLSKCKNDIENMYNLEAADELCASNLLKNILDKTTALDNTIVSEIHRLKTMVEDSCASKKSMNFVMDQLKEKHRLKISEKDKFHTEINRKLMIEISRLKECVGKVEEEAMCEEFSNENYEDEYSST</sequence>
<keyword evidence="5" id="KW-1185">Reference proteome</keyword>
<evidence type="ECO:0000259" key="3">
    <source>
        <dbReference type="Pfam" id="PF14846"/>
    </source>
</evidence>
<accession>A0A6G0TLS1</accession>
<evidence type="ECO:0000256" key="1">
    <source>
        <dbReference type="SAM" id="MobiDB-lite"/>
    </source>
</evidence>
<feature type="region of interest" description="Disordered" evidence="1">
    <location>
        <begin position="107"/>
        <end position="165"/>
    </location>
</feature>
<reference evidence="4 5" key="1">
    <citation type="submission" date="2019-08" db="EMBL/GenBank/DDBJ databases">
        <title>The genome of the soybean aphid Biotype 1, its phylome, world population structure and adaptation to the North American continent.</title>
        <authorList>
            <person name="Giordano R."/>
            <person name="Donthu R.K."/>
            <person name="Hernandez A.G."/>
            <person name="Wright C.L."/>
            <person name="Zimin A.V."/>
        </authorList>
    </citation>
    <scope>NUCLEOTIDE SEQUENCE [LARGE SCALE GENOMIC DNA]</scope>
    <source>
        <tissue evidence="4">Whole aphids</tissue>
    </source>
</reference>
<evidence type="ECO:0000313" key="4">
    <source>
        <dbReference type="EMBL" id="KAE9535214.1"/>
    </source>
</evidence>
<dbReference type="Proteomes" id="UP000475862">
    <property type="component" value="Unassembled WGS sequence"/>
</dbReference>
<gene>
    <name evidence="4" type="ORF">AGLY_007947</name>
</gene>
<feature type="compositionally biased region" description="Basic and acidic residues" evidence="1">
    <location>
        <begin position="154"/>
        <end position="165"/>
    </location>
</feature>
<comment type="caution">
    <text evidence="4">The sequence shown here is derived from an EMBL/GenBank/DDBJ whole genome shotgun (WGS) entry which is preliminary data.</text>
</comment>
<feature type="chain" id="PRO_5026091094" description="DUF4485 domain-containing protein" evidence="2">
    <location>
        <begin position="20"/>
        <end position="450"/>
    </location>
</feature>
<dbReference type="InterPro" id="IPR027831">
    <property type="entry name" value="DUF4485"/>
</dbReference>
<feature type="domain" description="DUF4485" evidence="3">
    <location>
        <begin position="15"/>
        <end position="71"/>
    </location>
</feature>
<proteinExistence type="predicted"/>
<dbReference type="Pfam" id="PF14846">
    <property type="entry name" value="DUF4485"/>
    <property type="match status" value="1"/>
</dbReference>
<dbReference type="EMBL" id="VYZN01000026">
    <property type="protein sequence ID" value="KAE9535214.1"/>
    <property type="molecule type" value="Genomic_DNA"/>
</dbReference>
<keyword evidence="2" id="KW-0732">Signal</keyword>
<feature type="signal peptide" evidence="2">
    <location>
        <begin position="1"/>
        <end position="19"/>
    </location>
</feature>
<evidence type="ECO:0000256" key="2">
    <source>
        <dbReference type="SAM" id="SignalP"/>
    </source>
</evidence>
<feature type="compositionally biased region" description="Basic and acidic residues" evidence="1">
    <location>
        <begin position="120"/>
        <end position="144"/>
    </location>
</feature>
<protein>
    <recommendedName>
        <fullName evidence="3">DUF4485 domain-containing protein</fullName>
    </recommendedName>
</protein>
<organism evidence="4 5">
    <name type="scientific">Aphis glycines</name>
    <name type="common">Soybean aphid</name>
    <dbReference type="NCBI Taxonomy" id="307491"/>
    <lineage>
        <taxon>Eukaryota</taxon>
        <taxon>Metazoa</taxon>
        <taxon>Ecdysozoa</taxon>
        <taxon>Arthropoda</taxon>
        <taxon>Hexapoda</taxon>
        <taxon>Insecta</taxon>
        <taxon>Pterygota</taxon>
        <taxon>Neoptera</taxon>
        <taxon>Paraneoptera</taxon>
        <taxon>Hemiptera</taxon>
        <taxon>Sternorrhyncha</taxon>
        <taxon>Aphidomorpha</taxon>
        <taxon>Aphidoidea</taxon>
        <taxon>Aphididae</taxon>
        <taxon>Aphidini</taxon>
        <taxon>Aphis</taxon>
        <taxon>Aphis</taxon>
    </lineage>
</organism>